<organism evidence="2 3">
    <name type="scientific">Paractinoplanes durhamensis</name>
    <dbReference type="NCBI Taxonomy" id="113563"/>
    <lineage>
        <taxon>Bacteria</taxon>
        <taxon>Bacillati</taxon>
        <taxon>Actinomycetota</taxon>
        <taxon>Actinomycetes</taxon>
        <taxon>Micromonosporales</taxon>
        <taxon>Micromonosporaceae</taxon>
        <taxon>Paractinoplanes</taxon>
    </lineage>
</organism>
<feature type="transmembrane region" description="Helical" evidence="1">
    <location>
        <begin position="70"/>
        <end position="89"/>
    </location>
</feature>
<keyword evidence="3" id="KW-1185">Reference proteome</keyword>
<proteinExistence type="predicted"/>
<sequence length="97" mass="10058">MPVPAAALAAGVACGLLAGQGWQETATYGSRTLAGVATGVGATKLVELLLPFAVLAWLATSRRLWRAWPILLTAMILTATLGALGWQLLRTSADRLG</sequence>
<comment type="caution">
    <text evidence="2">The sequence shown here is derived from an EMBL/GenBank/DDBJ whole genome shotgun (WGS) entry which is preliminary data.</text>
</comment>
<gene>
    <name evidence="2" type="ORF">Adu01nite_69510</name>
</gene>
<keyword evidence="1" id="KW-0812">Transmembrane</keyword>
<feature type="transmembrane region" description="Helical" evidence="1">
    <location>
        <begin position="33"/>
        <end position="58"/>
    </location>
</feature>
<keyword evidence="1" id="KW-1133">Transmembrane helix</keyword>
<accession>A0ABQ3Z752</accession>
<evidence type="ECO:0000313" key="3">
    <source>
        <dbReference type="Proteomes" id="UP000637628"/>
    </source>
</evidence>
<keyword evidence="1" id="KW-0472">Membrane</keyword>
<reference evidence="2 3" key="1">
    <citation type="submission" date="2021-01" db="EMBL/GenBank/DDBJ databases">
        <title>Whole genome shotgun sequence of Actinoplanes durhamensis NBRC 14914.</title>
        <authorList>
            <person name="Komaki H."/>
            <person name="Tamura T."/>
        </authorList>
    </citation>
    <scope>NUCLEOTIDE SEQUENCE [LARGE SCALE GENOMIC DNA]</scope>
    <source>
        <strain evidence="2 3">NBRC 14914</strain>
    </source>
</reference>
<dbReference type="EMBL" id="BOML01000057">
    <property type="protein sequence ID" value="GIE05601.1"/>
    <property type="molecule type" value="Genomic_DNA"/>
</dbReference>
<name>A0ABQ3Z752_9ACTN</name>
<dbReference type="Proteomes" id="UP000637628">
    <property type="component" value="Unassembled WGS sequence"/>
</dbReference>
<evidence type="ECO:0000256" key="1">
    <source>
        <dbReference type="SAM" id="Phobius"/>
    </source>
</evidence>
<protein>
    <submittedName>
        <fullName evidence="2">Uncharacterized protein</fullName>
    </submittedName>
</protein>
<evidence type="ECO:0000313" key="2">
    <source>
        <dbReference type="EMBL" id="GIE05601.1"/>
    </source>
</evidence>
<dbReference type="RefSeq" id="WP_203733403.1">
    <property type="nucleotide sequence ID" value="NZ_BAAATX010000009.1"/>
</dbReference>